<dbReference type="Gene3D" id="3.30.750.24">
    <property type="entry name" value="STAS domain"/>
    <property type="match status" value="1"/>
</dbReference>
<dbReference type="EMBL" id="BNAV01000003">
    <property type="protein sequence ID" value="GHF52600.1"/>
    <property type="molecule type" value="Genomic_DNA"/>
</dbReference>
<dbReference type="AlphaFoldDB" id="A0A8H9IZ08"/>
<protein>
    <recommendedName>
        <fullName evidence="2">Anti-sigma factor antagonist</fullName>
    </recommendedName>
</protein>
<reference evidence="4" key="2">
    <citation type="submission" date="2020-09" db="EMBL/GenBank/DDBJ databases">
        <authorList>
            <person name="Sun Q."/>
            <person name="Zhou Y."/>
        </authorList>
    </citation>
    <scope>NUCLEOTIDE SEQUENCE</scope>
    <source>
        <strain evidence="4">CGMCC 4.7679</strain>
    </source>
</reference>
<dbReference type="PANTHER" id="PTHR33495:SF2">
    <property type="entry name" value="ANTI-SIGMA FACTOR ANTAGONIST TM_1081-RELATED"/>
    <property type="match status" value="1"/>
</dbReference>
<comment type="caution">
    <text evidence="4">The sequence shown here is derived from an EMBL/GenBank/DDBJ whole genome shotgun (WGS) entry which is preliminary data.</text>
</comment>
<dbReference type="InterPro" id="IPR003658">
    <property type="entry name" value="Anti-sigma_ant"/>
</dbReference>
<dbReference type="OrthoDB" id="3294096at2"/>
<evidence type="ECO:0000259" key="3">
    <source>
        <dbReference type="PROSITE" id="PS50801"/>
    </source>
</evidence>
<dbReference type="NCBIfam" id="TIGR00377">
    <property type="entry name" value="ant_ant_sig"/>
    <property type="match status" value="1"/>
</dbReference>
<dbReference type="GO" id="GO:0043856">
    <property type="term" value="F:anti-sigma factor antagonist activity"/>
    <property type="evidence" value="ECO:0007669"/>
    <property type="project" value="InterPro"/>
</dbReference>
<dbReference type="CDD" id="cd07043">
    <property type="entry name" value="STAS_anti-anti-sigma_factors"/>
    <property type="match status" value="1"/>
</dbReference>
<dbReference type="SUPFAM" id="SSF52091">
    <property type="entry name" value="SpoIIaa-like"/>
    <property type="match status" value="1"/>
</dbReference>
<evidence type="ECO:0000313" key="5">
    <source>
        <dbReference type="Proteomes" id="UP000658656"/>
    </source>
</evidence>
<comment type="similarity">
    <text evidence="1 2">Belongs to the anti-sigma-factor antagonist family.</text>
</comment>
<sequence length="110" mass="11766">MAGVHGREPFSYTVTPLGGRLVVTLRGELDASTAPEFVPALLELADGPDLILDLRHLTLIDSSGLAALVAGYRRVSEYDGVLALIGVPRFLSRMLALTQLDRVIPVLDVA</sequence>
<evidence type="ECO:0000256" key="2">
    <source>
        <dbReference type="RuleBase" id="RU003749"/>
    </source>
</evidence>
<proteinExistence type="inferred from homology"/>
<feature type="domain" description="STAS" evidence="3">
    <location>
        <begin position="10"/>
        <end position="110"/>
    </location>
</feature>
<name>A0A8H9IZ08_9PSEU</name>
<dbReference type="InterPro" id="IPR002645">
    <property type="entry name" value="STAS_dom"/>
</dbReference>
<dbReference type="InterPro" id="IPR058548">
    <property type="entry name" value="MlaB-like_STAS"/>
</dbReference>
<keyword evidence="5" id="KW-1185">Reference proteome</keyword>
<dbReference type="PANTHER" id="PTHR33495">
    <property type="entry name" value="ANTI-SIGMA FACTOR ANTAGONIST TM_1081-RELATED-RELATED"/>
    <property type="match status" value="1"/>
</dbReference>
<dbReference type="Proteomes" id="UP000658656">
    <property type="component" value="Unassembled WGS sequence"/>
</dbReference>
<dbReference type="PROSITE" id="PS50801">
    <property type="entry name" value="STAS"/>
    <property type="match status" value="1"/>
</dbReference>
<organism evidence="4 5">
    <name type="scientific">Amycolatopsis bartoniae</name>
    <dbReference type="NCBI Taxonomy" id="941986"/>
    <lineage>
        <taxon>Bacteria</taxon>
        <taxon>Bacillati</taxon>
        <taxon>Actinomycetota</taxon>
        <taxon>Actinomycetes</taxon>
        <taxon>Pseudonocardiales</taxon>
        <taxon>Pseudonocardiaceae</taxon>
        <taxon>Amycolatopsis</taxon>
    </lineage>
</organism>
<gene>
    <name evidence="4" type="ORF">GCM10017566_27470</name>
</gene>
<dbReference type="InterPro" id="IPR036513">
    <property type="entry name" value="STAS_dom_sf"/>
</dbReference>
<dbReference type="RefSeq" id="WP_145936501.1">
    <property type="nucleotide sequence ID" value="NZ_BNAV01000003.1"/>
</dbReference>
<dbReference type="Pfam" id="PF13466">
    <property type="entry name" value="STAS_2"/>
    <property type="match status" value="1"/>
</dbReference>
<accession>A0A8H9IZ08</accession>
<evidence type="ECO:0000313" key="4">
    <source>
        <dbReference type="EMBL" id="GHF52600.1"/>
    </source>
</evidence>
<evidence type="ECO:0000256" key="1">
    <source>
        <dbReference type="ARBA" id="ARBA00009013"/>
    </source>
</evidence>
<reference evidence="4" key="1">
    <citation type="journal article" date="2014" name="Int. J. Syst. Evol. Microbiol.">
        <title>Complete genome sequence of Corynebacterium casei LMG S-19264T (=DSM 44701T), isolated from a smear-ripened cheese.</title>
        <authorList>
            <consortium name="US DOE Joint Genome Institute (JGI-PGF)"/>
            <person name="Walter F."/>
            <person name="Albersmeier A."/>
            <person name="Kalinowski J."/>
            <person name="Ruckert C."/>
        </authorList>
    </citation>
    <scope>NUCLEOTIDE SEQUENCE</scope>
    <source>
        <strain evidence="4">CGMCC 4.7679</strain>
    </source>
</reference>